<organism evidence="1 2">
    <name type="scientific">Lineolata rhizophorae</name>
    <dbReference type="NCBI Taxonomy" id="578093"/>
    <lineage>
        <taxon>Eukaryota</taxon>
        <taxon>Fungi</taxon>
        <taxon>Dikarya</taxon>
        <taxon>Ascomycota</taxon>
        <taxon>Pezizomycotina</taxon>
        <taxon>Dothideomycetes</taxon>
        <taxon>Dothideomycetes incertae sedis</taxon>
        <taxon>Lineolatales</taxon>
        <taxon>Lineolataceae</taxon>
        <taxon>Lineolata</taxon>
    </lineage>
</organism>
<accession>A0A6A6P883</accession>
<dbReference type="AlphaFoldDB" id="A0A6A6P883"/>
<dbReference type="Proteomes" id="UP000799766">
    <property type="component" value="Unassembled WGS sequence"/>
</dbReference>
<gene>
    <name evidence="1" type="ORF">BDY21DRAFT_186698</name>
</gene>
<name>A0A6A6P883_9PEZI</name>
<evidence type="ECO:0000313" key="1">
    <source>
        <dbReference type="EMBL" id="KAF2460180.1"/>
    </source>
</evidence>
<protein>
    <submittedName>
        <fullName evidence="1">Uncharacterized protein</fullName>
    </submittedName>
</protein>
<evidence type="ECO:0000313" key="2">
    <source>
        <dbReference type="Proteomes" id="UP000799766"/>
    </source>
</evidence>
<proteinExistence type="predicted"/>
<reference evidence="1" key="1">
    <citation type="journal article" date="2020" name="Stud. Mycol.">
        <title>101 Dothideomycetes genomes: a test case for predicting lifestyles and emergence of pathogens.</title>
        <authorList>
            <person name="Haridas S."/>
            <person name="Albert R."/>
            <person name="Binder M."/>
            <person name="Bloem J."/>
            <person name="Labutti K."/>
            <person name="Salamov A."/>
            <person name="Andreopoulos B."/>
            <person name="Baker S."/>
            <person name="Barry K."/>
            <person name="Bills G."/>
            <person name="Bluhm B."/>
            <person name="Cannon C."/>
            <person name="Castanera R."/>
            <person name="Culley D."/>
            <person name="Daum C."/>
            <person name="Ezra D."/>
            <person name="Gonzalez J."/>
            <person name="Henrissat B."/>
            <person name="Kuo A."/>
            <person name="Liang C."/>
            <person name="Lipzen A."/>
            <person name="Lutzoni F."/>
            <person name="Magnuson J."/>
            <person name="Mondo S."/>
            <person name="Nolan M."/>
            <person name="Ohm R."/>
            <person name="Pangilinan J."/>
            <person name="Park H.-J."/>
            <person name="Ramirez L."/>
            <person name="Alfaro M."/>
            <person name="Sun H."/>
            <person name="Tritt A."/>
            <person name="Yoshinaga Y."/>
            <person name="Zwiers L.-H."/>
            <person name="Turgeon B."/>
            <person name="Goodwin S."/>
            <person name="Spatafora J."/>
            <person name="Crous P."/>
            <person name="Grigoriev I."/>
        </authorList>
    </citation>
    <scope>NUCLEOTIDE SEQUENCE</scope>
    <source>
        <strain evidence="1">ATCC 16933</strain>
    </source>
</reference>
<keyword evidence="2" id="KW-1185">Reference proteome</keyword>
<dbReference type="EMBL" id="MU001674">
    <property type="protein sequence ID" value="KAF2460180.1"/>
    <property type="molecule type" value="Genomic_DNA"/>
</dbReference>
<sequence length="171" mass="19193">MDIFLTIHAQSSIDAWWLHVKANIKQALCCHCIHDYVSGVCRLSWHQSIVAPRPHWSWQTSSCSSRPLLTLPSMGMTQQCWTHSGGANRANRTARRETRTPFPDFVSLVATGSAKQPRPFDLAYSSFSYFRPIKRSSFPETLFSATCLHPVAKPDGLVQEESQASPTLPSF</sequence>